<name>A0AAP2E2M4_9BACT</name>
<evidence type="ECO:0000313" key="1">
    <source>
        <dbReference type="EMBL" id="MBT1711950.1"/>
    </source>
</evidence>
<reference evidence="1 2" key="1">
    <citation type="submission" date="2021-05" db="EMBL/GenBank/DDBJ databases">
        <title>A Polyphasic approach of four new species of the genus Ohtaekwangia: Ohtaekwangia histidinii sp. nov., Ohtaekwangia cretensis sp. nov., Ohtaekwangia indiensis sp. nov., Ohtaekwangia reichenbachii sp. nov. from diverse environment.</title>
        <authorList>
            <person name="Octaviana S."/>
        </authorList>
    </citation>
    <scope>NUCLEOTIDE SEQUENCE [LARGE SCALE GENOMIC DNA]</scope>
    <source>
        <strain evidence="1 2">PWU5</strain>
    </source>
</reference>
<sequence>MIKVISLLVFLCFYTTTYAQGLIGKYCDHFGTCLELNKDSTFTFEWKFDLIQNWAMGKWKLSGKTLHFSFIDVYDTLRRGNSTDSVFLSADKLPNSICESDFPQQLLSSRVQDKDRFSNRLYHLGKKLYLLNEKDRLERRRQKQIWSQKRWPWGYKKWPTYFRKVGETT</sequence>
<comment type="caution">
    <text evidence="1">The sequence shown here is derived from an EMBL/GenBank/DDBJ whole genome shotgun (WGS) entry which is preliminary data.</text>
</comment>
<dbReference type="EMBL" id="JAHESE010000045">
    <property type="protein sequence ID" value="MBT1711950.1"/>
    <property type="molecule type" value="Genomic_DNA"/>
</dbReference>
<keyword evidence="2" id="KW-1185">Reference proteome</keyword>
<proteinExistence type="predicted"/>
<dbReference type="Proteomes" id="UP001319080">
    <property type="component" value="Unassembled WGS sequence"/>
</dbReference>
<dbReference type="AlphaFoldDB" id="A0AAP2E2M4"/>
<dbReference type="RefSeq" id="WP_254087519.1">
    <property type="nucleotide sequence ID" value="NZ_JAHESE010000045.1"/>
</dbReference>
<protein>
    <submittedName>
        <fullName evidence="1">Uncharacterized protein</fullName>
    </submittedName>
</protein>
<organism evidence="1 2">
    <name type="scientific">Dawidia cretensis</name>
    <dbReference type="NCBI Taxonomy" id="2782350"/>
    <lineage>
        <taxon>Bacteria</taxon>
        <taxon>Pseudomonadati</taxon>
        <taxon>Bacteroidota</taxon>
        <taxon>Cytophagia</taxon>
        <taxon>Cytophagales</taxon>
        <taxon>Chryseotaleaceae</taxon>
        <taxon>Dawidia</taxon>
    </lineage>
</organism>
<accession>A0AAP2E2M4</accession>
<evidence type="ECO:0000313" key="2">
    <source>
        <dbReference type="Proteomes" id="UP001319080"/>
    </source>
</evidence>
<gene>
    <name evidence="1" type="ORF">KK062_27150</name>
</gene>